<dbReference type="InterPro" id="IPR006179">
    <property type="entry name" value="5_nucleotidase/apyrase"/>
</dbReference>
<dbReference type="EMBL" id="SMRT01000001">
    <property type="protein sequence ID" value="TDG00649.1"/>
    <property type="molecule type" value="Genomic_DNA"/>
</dbReference>
<dbReference type="SUPFAM" id="SSF56300">
    <property type="entry name" value="Metallo-dependent phosphatases"/>
    <property type="match status" value="1"/>
</dbReference>
<dbReference type="Gene3D" id="3.60.21.10">
    <property type="match status" value="1"/>
</dbReference>
<dbReference type="InterPro" id="IPR004843">
    <property type="entry name" value="Calcineurin-like_PHP"/>
</dbReference>
<proteinExistence type="inferred from homology"/>
<dbReference type="GO" id="GO:0046872">
    <property type="term" value="F:metal ion binding"/>
    <property type="evidence" value="ECO:0007669"/>
    <property type="project" value="InterPro"/>
</dbReference>
<accession>A0A4R5KZD7</accession>
<feature type="domain" description="5'-Nucleotidase C-terminal" evidence="4">
    <location>
        <begin position="312"/>
        <end position="449"/>
    </location>
</feature>
<evidence type="ECO:0000256" key="2">
    <source>
        <dbReference type="RuleBase" id="RU362119"/>
    </source>
</evidence>
<dbReference type="OrthoDB" id="9793179at2"/>
<dbReference type="GO" id="GO:0008768">
    <property type="term" value="F:UDP-sugar diphosphatase activity"/>
    <property type="evidence" value="ECO:0007669"/>
    <property type="project" value="TreeGrafter"/>
</dbReference>
<dbReference type="RefSeq" id="WP_133225360.1">
    <property type="nucleotide sequence ID" value="NZ_SMRT01000001.1"/>
</dbReference>
<dbReference type="Gene3D" id="3.90.780.10">
    <property type="entry name" value="5'-Nucleotidase, C-terminal domain"/>
    <property type="match status" value="1"/>
</dbReference>
<dbReference type="InterPro" id="IPR008334">
    <property type="entry name" value="5'-Nucleotdase_C"/>
</dbReference>
<gene>
    <name evidence="5" type="ORF">E1757_03205</name>
</gene>
<dbReference type="GO" id="GO:0030288">
    <property type="term" value="C:outer membrane-bounded periplasmic space"/>
    <property type="evidence" value="ECO:0007669"/>
    <property type="project" value="TreeGrafter"/>
</dbReference>
<comment type="similarity">
    <text evidence="2">Belongs to the 5'-nucleotidase family.</text>
</comment>
<dbReference type="CDD" id="cd00845">
    <property type="entry name" value="MPP_UshA_N_like"/>
    <property type="match status" value="1"/>
</dbReference>
<sequence length="500" mass="54946">MTSPQVRLRILHTNDLHSHFEQMPPIASAFRELRAAAGAEHTLTLDIGDHLDRMRPETEGSCGSANRAVMIETGYEAVTIGNNEGLTFTPHELEALYGSDVSFKVLCSNLLDAETGRVPSWGVPYHIVEKAGIRIGLIGVTAYFTEFYRLLGWAIQEPVAVTAQLVRELRPRTDLVIVLSHLGLRNDERMAADIPGIDLILGGHTHHLLEKPLRIGSTMICAAGKYGQYYGVVDVRMDALTRKPVAMEGYVRQVHNGAWAEADTADSADAAKTADAAPDDDRVSAIIRRYKASSDQVLMREVAYLQEPLPAEWYSEAPLGNLLAAGLRKRVGGDLALVNAGQFLSGLAQGPVSAGRLLEICPSPINPCRMVLAGEHILQALEQSLLPEFMEKPLLGFGFRGKVLGMLNIDGLQVEYDSAAPAYSKISRAWLGDELLTADKHYNVATIDMFTFGVGYPSLSKGEQVQYFLPEFIRDILRLELQDTQAIEQSRSRRWHSASS</sequence>
<evidence type="ECO:0000313" key="6">
    <source>
        <dbReference type="Proteomes" id="UP000295636"/>
    </source>
</evidence>
<dbReference type="GO" id="GO:0009166">
    <property type="term" value="P:nucleotide catabolic process"/>
    <property type="evidence" value="ECO:0007669"/>
    <property type="project" value="InterPro"/>
</dbReference>
<keyword evidence="2" id="KW-0378">Hydrolase</keyword>
<dbReference type="GO" id="GO:0000166">
    <property type="term" value="F:nucleotide binding"/>
    <property type="evidence" value="ECO:0007669"/>
    <property type="project" value="UniProtKB-KW"/>
</dbReference>
<evidence type="ECO:0000259" key="3">
    <source>
        <dbReference type="Pfam" id="PF00149"/>
    </source>
</evidence>
<organism evidence="5 6">
    <name type="scientific">Paenibacillus piri</name>
    <dbReference type="NCBI Taxonomy" id="2547395"/>
    <lineage>
        <taxon>Bacteria</taxon>
        <taxon>Bacillati</taxon>
        <taxon>Bacillota</taxon>
        <taxon>Bacilli</taxon>
        <taxon>Bacillales</taxon>
        <taxon>Paenibacillaceae</taxon>
        <taxon>Paenibacillus</taxon>
    </lineage>
</organism>
<dbReference type="InterPro" id="IPR036907">
    <property type="entry name" value="5'-Nucleotdase_C_sf"/>
</dbReference>
<protein>
    <submittedName>
        <fullName evidence="5">Bifunctional metallophosphatase/5'-nucleotidase</fullName>
    </submittedName>
</protein>
<name>A0A4R5KZD7_9BACL</name>
<evidence type="ECO:0000313" key="5">
    <source>
        <dbReference type="EMBL" id="TDG00649.1"/>
    </source>
</evidence>
<keyword evidence="6" id="KW-1185">Reference proteome</keyword>
<dbReference type="AlphaFoldDB" id="A0A4R5KZD7"/>
<dbReference type="Pfam" id="PF02872">
    <property type="entry name" value="5_nucleotid_C"/>
    <property type="match status" value="1"/>
</dbReference>
<dbReference type="SUPFAM" id="SSF55816">
    <property type="entry name" value="5'-nucleotidase (syn. UDP-sugar hydrolase), C-terminal domain"/>
    <property type="match status" value="1"/>
</dbReference>
<comment type="caution">
    <text evidence="5">The sequence shown here is derived from an EMBL/GenBank/DDBJ whole genome shotgun (WGS) entry which is preliminary data.</text>
</comment>
<dbReference type="PANTHER" id="PTHR11575">
    <property type="entry name" value="5'-NUCLEOTIDASE-RELATED"/>
    <property type="match status" value="1"/>
</dbReference>
<keyword evidence="2" id="KW-0547">Nucleotide-binding</keyword>
<keyword evidence="1" id="KW-0732">Signal</keyword>
<dbReference type="PANTHER" id="PTHR11575:SF23">
    <property type="entry name" value="5-NUCLEOTIDASE FAMILY PROTEIN"/>
    <property type="match status" value="1"/>
</dbReference>
<dbReference type="Proteomes" id="UP000295636">
    <property type="component" value="Unassembled WGS sequence"/>
</dbReference>
<dbReference type="InterPro" id="IPR029052">
    <property type="entry name" value="Metallo-depent_PP-like"/>
</dbReference>
<evidence type="ECO:0000256" key="1">
    <source>
        <dbReference type="ARBA" id="ARBA00022729"/>
    </source>
</evidence>
<feature type="domain" description="Calcineurin-like phosphoesterase" evidence="3">
    <location>
        <begin position="8"/>
        <end position="207"/>
    </location>
</feature>
<reference evidence="5 6" key="1">
    <citation type="submission" date="2019-03" db="EMBL/GenBank/DDBJ databases">
        <title>This is whole genome sequence of Paenibacillus sp MS74 strain.</title>
        <authorList>
            <person name="Trinh H.N."/>
        </authorList>
    </citation>
    <scope>NUCLEOTIDE SEQUENCE [LARGE SCALE GENOMIC DNA]</scope>
    <source>
        <strain evidence="5 6">MS74</strain>
    </source>
</reference>
<dbReference type="GO" id="GO:0008253">
    <property type="term" value="F:5'-nucleotidase activity"/>
    <property type="evidence" value="ECO:0007669"/>
    <property type="project" value="TreeGrafter"/>
</dbReference>
<dbReference type="PROSITE" id="PS00785">
    <property type="entry name" value="5_NUCLEOTIDASE_1"/>
    <property type="match status" value="1"/>
</dbReference>
<dbReference type="InterPro" id="IPR006146">
    <property type="entry name" value="5'-Nucleotdase_CS"/>
</dbReference>
<evidence type="ECO:0000259" key="4">
    <source>
        <dbReference type="Pfam" id="PF02872"/>
    </source>
</evidence>
<dbReference type="Pfam" id="PF00149">
    <property type="entry name" value="Metallophos"/>
    <property type="match status" value="1"/>
</dbReference>
<dbReference type="PRINTS" id="PR01607">
    <property type="entry name" value="APYRASEFAMLY"/>
</dbReference>